<dbReference type="CDD" id="cd09917">
    <property type="entry name" value="F-box_SF"/>
    <property type="match status" value="1"/>
</dbReference>
<dbReference type="SMART" id="SM00256">
    <property type="entry name" value="FBOX"/>
    <property type="match status" value="1"/>
</dbReference>
<accession>A0ABD1DAQ0</accession>
<dbReference type="InterPro" id="IPR001810">
    <property type="entry name" value="F-box_dom"/>
</dbReference>
<dbReference type="PANTHER" id="PTHR13318">
    <property type="entry name" value="PARTNER OF PAIRED, ISOFORM B-RELATED"/>
    <property type="match status" value="1"/>
</dbReference>
<dbReference type="Pfam" id="PF00646">
    <property type="entry name" value="F-box"/>
    <property type="match status" value="1"/>
</dbReference>
<reference evidence="2 3" key="1">
    <citation type="submission" date="2024-05" db="EMBL/GenBank/DDBJ databases">
        <title>Culex pipiens pipiens assembly and annotation.</title>
        <authorList>
            <person name="Alout H."/>
            <person name="Durand T."/>
        </authorList>
    </citation>
    <scope>NUCLEOTIDE SEQUENCE [LARGE SCALE GENOMIC DNA]</scope>
    <source>
        <strain evidence="2">HA-2024</strain>
        <tissue evidence="2">Whole body</tissue>
    </source>
</reference>
<feature type="domain" description="F-box" evidence="1">
    <location>
        <begin position="15"/>
        <end position="62"/>
    </location>
</feature>
<dbReference type="InterPro" id="IPR032675">
    <property type="entry name" value="LRR_dom_sf"/>
</dbReference>
<dbReference type="Gene3D" id="1.20.1280.50">
    <property type="match status" value="1"/>
</dbReference>
<dbReference type="Proteomes" id="UP001562425">
    <property type="component" value="Unassembled WGS sequence"/>
</dbReference>
<dbReference type="PROSITE" id="PS50181">
    <property type="entry name" value="FBOX"/>
    <property type="match status" value="1"/>
</dbReference>
<evidence type="ECO:0000259" key="1">
    <source>
        <dbReference type="PROSITE" id="PS50181"/>
    </source>
</evidence>
<keyword evidence="3" id="KW-1185">Reference proteome</keyword>
<dbReference type="SUPFAM" id="SSF81383">
    <property type="entry name" value="F-box domain"/>
    <property type="match status" value="1"/>
</dbReference>
<dbReference type="InterPro" id="IPR036047">
    <property type="entry name" value="F-box-like_dom_sf"/>
</dbReference>
<protein>
    <recommendedName>
        <fullName evidence="1">F-box domain-containing protein</fullName>
    </recommendedName>
</protein>
<dbReference type="EMBL" id="JBEHCU010006597">
    <property type="protein sequence ID" value="KAL1396747.1"/>
    <property type="molecule type" value="Genomic_DNA"/>
</dbReference>
<evidence type="ECO:0000313" key="2">
    <source>
        <dbReference type="EMBL" id="KAL1396747.1"/>
    </source>
</evidence>
<name>A0ABD1DAQ0_CULPP</name>
<dbReference type="SUPFAM" id="SSF52047">
    <property type="entry name" value="RNI-like"/>
    <property type="match status" value="2"/>
</dbReference>
<evidence type="ECO:0000313" key="3">
    <source>
        <dbReference type="Proteomes" id="UP001562425"/>
    </source>
</evidence>
<sequence>MDLRSGRYTGHWMTNLGEPAFPTELWELIFGFLPGNAICRLRLVCRRWRDIVGSCPALLDRLRMTLERIDESENFLMDEDFVVPPLPPVSQVLLDNWDIVSVGWWPEVGLKLREISLFRCTVFMEALLEMVQRSRNLKSLRLRTVWLKANGPFATSFRREGMRQLTMDSIHYEGLTDLTAIHTFVTIFPRLSDFRLRVPTCFMALVWLIRRLQDTLESFEAIPERVEDSLLPEIVRLQGVLRLKRLSFDTRDPFGKEGWEGLYRAQPLLEELVIDVDRSSILSDIAKATPTIKALSLYLVGSISMSFLSEFPKLRHLEINGYTSDRYDLLPLGEQQTEPIRCPALRTFRLFQMTLVGFFHFFALCPQVESILLDDVKLVHAPSTMTFANLRHLDVSACFSVKPTLLHIFAHSPLLEHVRLTHMAEIDDELMRVLCQRATRLRKLELDQCVTLSDTSGEYIIEHCAALEELRLYLNRLSPAMMQRLQRTRNIRISQSLPNCRRVWLCFISRLLSTRIDVRVPKPPFNLLLAEISFLQEAKV</sequence>
<dbReference type="Gene3D" id="3.80.10.10">
    <property type="entry name" value="Ribonuclease Inhibitor"/>
    <property type="match status" value="1"/>
</dbReference>
<organism evidence="2 3">
    <name type="scientific">Culex pipiens pipiens</name>
    <name type="common">Northern house mosquito</name>
    <dbReference type="NCBI Taxonomy" id="38569"/>
    <lineage>
        <taxon>Eukaryota</taxon>
        <taxon>Metazoa</taxon>
        <taxon>Ecdysozoa</taxon>
        <taxon>Arthropoda</taxon>
        <taxon>Hexapoda</taxon>
        <taxon>Insecta</taxon>
        <taxon>Pterygota</taxon>
        <taxon>Neoptera</taxon>
        <taxon>Endopterygota</taxon>
        <taxon>Diptera</taxon>
        <taxon>Nematocera</taxon>
        <taxon>Culicoidea</taxon>
        <taxon>Culicidae</taxon>
        <taxon>Culicinae</taxon>
        <taxon>Culicini</taxon>
        <taxon>Culex</taxon>
        <taxon>Culex</taxon>
    </lineage>
</organism>
<gene>
    <name evidence="2" type="ORF">pipiens_010305</name>
</gene>
<comment type="caution">
    <text evidence="2">The sequence shown here is derived from an EMBL/GenBank/DDBJ whole genome shotgun (WGS) entry which is preliminary data.</text>
</comment>
<proteinExistence type="predicted"/>
<dbReference type="AlphaFoldDB" id="A0ABD1DAQ0"/>